<dbReference type="EMBL" id="BLRV01000003">
    <property type="protein sequence ID" value="GFP20839.1"/>
    <property type="molecule type" value="Genomic_DNA"/>
</dbReference>
<name>A0A6V8NKH8_9ACTN</name>
<evidence type="ECO:0000256" key="1">
    <source>
        <dbReference type="ARBA" id="ARBA00022741"/>
    </source>
</evidence>
<dbReference type="AlphaFoldDB" id="A0A6V8NKH8"/>
<reference evidence="3 4" key="1">
    <citation type="journal article" date="2020" name="Front. Microbiol.">
        <title>Single-cell genomics of novel Actinobacteria with the Wood-Ljungdahl pathway discovered in a serpentinizing system.</title>
        <authorList>
            <person name="Merino N."/>
            <person name="Kawai M."/>
            <person name="Boyd E.S."/>
            <person name="Colman D.R."/>
            <person name="McGlynn S.E."/>
            <person name="Nealson K.H."/>
            <person name="Kurokawa K."/>
            <person name="Hongoh Y."/>
        </authorList>
    </citation>
    <scope>NUCLEOTIDE SEQUENCE [LARGE SCALE GENOMIC DNA]</scope>
    <source>
        <strain evidence="3 4">S06</strain>
    </source>
</reference>
<dbReference type="InterPro" id="IPR001977">
    <property type="entry name" value="Depp_CoAkinase"/>
</dbReference>
<evidence type="ECO:0000256" key="2">
    <source>
        <dbReference type="ARBA" id="ARBA00022840"/>
    </source>
</evidence>
<dbReference type="GO" id="GO:0005524">
    <property type="term" value="F:ATP binding"/>
    <property type="evidence" value="ECO:0007669"/>
    <property type="project" value="UniProtKB-KW"/>
</dbReference>
<evidence type="ECO:0000313" key="4">
    <source>
        <dbReference type="Proteomes" id="UP000580051"/>
    </source>
</evidence>
<dbReference type="Proteomes" id="UP000580051">
    <property type="component" value="Unassembled WGS sequence"/>
</dbReference>
<dbReference type="GO" id="GO:0004140">
    <property type="term" value="F:dephospho-CoA kinase activity"/>
    <property type="evidence" value="ECO:0007669"/>
    <property type="project" value="InterPro"/>
</dbReference>
<comment type="caution">
    <text evidence="3">The sequence shown here is derived from an EMBL/GenBank/DDBJ whole genome shotgun (WGS) entry which is preliminary data.</text>
</comment>
<dbReference type="PROSITE" id="PS51219">
    <property type="entry name" value="DPCK"/>
    <property type="match status" value="1"/>
</dbReference>
<accession>A0A6V8NKH8</accession>
<keyword evidence="2" id="KW-0067">ATP-binding</keyword>
<organism evidence="3 4">
    <name type="scientific">Candidatus Hakubella thermalkaliphila</name>
    <dbReference type="NCBI Taxonomy" id="2754717"/>
    <lineage>
        <taxon>Bacteria</taxon>
        <taxon>Bacillati</taxon>
        <taxon>Actinomycetota</taxon>
        <taxon>Actinomycetota incertae sedis</taxon>
        <taxon>Candidatus Hakubellales</taxon>
        <taxon>Candidatus Hakubellaceae</taxon>
        <taxon>Candidatus Hakubella</taxon>
    </lineage>
</organism>
<keyword evidence="1" id="KW-0547">Nucleotide-binding</keyword>
<gene>
    <name evidence="3" type="ORF">HKBW3S06_00066</name>
</gene>
<proteinExistence type="predicted"/>
<sequence>MASGKTEVLSIFRELGAEIIESDHMPEKW</sequence>
<dbReference type="GO" id="GO:0015937">
    <property type="term" value="P:coenzyme A biosynthetic process"/>
    <property type="evidence" value="ECO:0007669"/>
    <property type="project" value="InterPro"/>
</dbReference>
<evidence type="ECO:0000313" key="3">
    <source>
        <dbReference type="EMBL" id="GFP20839.1"/>
    </source>
</evidence>
<protein>
    <submittedName>
        <fullName evidence="3">Uncharacterized protein</fullName>
    </submittedName>
</protein>